<dbReference type="AlphaFoldDB" id="A0A816DBA2"/>
<protein>
    <submittedName>
        <fullName evidence="2">Uncharacterized protein</fullName>
    </submittedName>
</protein>
<gene>
    <name evidence="1" type="ORF">EDS130_LOCUS44584</name>
    <name evidence="2" type="ORF">XAT740_LOCUS52147</name>
</gene>
<dbReference type="EMBL" id="CAJNOJ010000883">
    <property type="protein sequence ID" value="CAF1531164.1"/>
    <property type="molecule type" value="Genomic_DNA"/>
</dbReference>
<dbReference type="Proteomes" id="UP000663828">
    <property type="component" value="Unassembled WGS sequence"/>
</dbReference>
<evidence type="ECO:0000313" key="1">
    <source>
        <dbReference type="EMBL" id="CAF1531164.1"/>
    </source>
</evidence>
<name>A0A816DBA2_ADIRI</name>
<dbReference type="EMBL" id="CAJNOR010008513">
    <property type="protein sequence ID" value="CAF1634057.1"/>
    <property type="molecule type" value="Genomic_DNA"/>
</dbReference>
<reference evidence="2" key="1">
    <citation type="submission" date="2021-02" db="EMBL/GenBank/DDBJ databases">
        <authorList>
            <person name="Nowell W R."/>
        </authorList>
    </citation>
    <scope>NUCLEOTIDE SEQUENCE</scope>
</reference>
<keyword evidence="3" id="KW-1185">Reference proteome</keyword>
<accession>A0A816DBA2</accession>
<evidence type="ECO:0000313" key="2">
    <source>
        <dbReference type="EMBL" id="CAF1634057.1"/>
    </source>
</evidence>
<organism evidence="2 3">
    <name type="scientific">Adineta ricciae</name>
    <name type="common">Rotifer</name>
    <dbReference type="NCBI Taxonomy" id="249248"/>
    <lineage>
        <taxon>Eukaryota</taxon>
        <taxon>Metazoa</taxon>
        <taxon>Spiralia</taxon>
        <taxon>Gnathifera</taxon>
        <taxon>Rotifera</taxon>
        <taxon>Eurotatoria</taxon>
        <taxon>Bdelloidea</taxon>
        <taxon>Adinetida</taxon>
        <taxon>Adinetidae</taxon>
        <taxon>Adineta</taxon>
    </lineage>
</organism>
<evidence type="ECO:0000313" key="3">
    <source>
        <dbReference type="Proteomes" id="UP000663828"/>
    </source>
</evidence>
<dbReference type="Proteomes" id="UP000663852">
    <property type="component" value="Unassembled WGS sequence"/>
</dbReference>
<dbReference type="InterPro" id="IPR036397">
    <property type="entry name" value="RNaseH_sf"/>
</dbReference>
<dbReference type="PANTHER" id="PTHR46068:SF1">
    <property type="entry name" value="TRANSPOSASE IS30-LIKE HTH DOMAIN-CONTAINING PROTEIN"/>
    <property type="match status" value="1"/>
</dbReference>
<sequence>MGTNPFRVLLVPMRSTCEQSMGLKAMGHFRYLPRQDKPRSGRPRKLCQRQLTQLKRLVNLKTGVSSRSLLSKFAVSHQTILTSLQKMNIKYYKKRRSPKYTDKQLQEVPTRARRLYRLLSNNDFQMIMDDEKYFTLSDQSVSINRGFYSLNKEETPSQVKLKRTHKYEPKVLVWVAISENGISSPFFAKQRQAVVESTYLNECVIKRLMPFINEHHLKENVLFWPDLASSHYSNTVTRYLDQNNVEFVDRQFIPQNCPQARPIESLWSILQTMVYDKGWEAKNINQLERRIRQKIKEIDIKVVQVMFLGIRRQLRKIADHGPYKACSS</sequence>
<dbReference type="Gene3D" id="3.30.420.10">
    <property type="entry name" value="Ribonuclease H-like superfamily/Ribonuclease H"/>
    <property type="match status" value="1"/>
</dbReference>
<dbReference type="OrthoDB" id="10025891at2759"/>
<dbReference type="GO" id="GO:0003676">
    <property type="term" value="F:nucleic acid binding"/>
    <property type="evidence" value="ECO:0007669"/>
    <property type="project" value="InterPro"/>
</dbReference>
<comment type="caution">
    <text evidence="2">The sequence shown here is derived from an EMBL/GenBank/DDBJ whole genome shotgun (WGS) entry which is preliminary data.</text>
</comment>
<proteinExistence type="predicted"/>
<dbReference type="PANTHER" id="PTHR46068">
    <property type="entry name" value="PROTEIN CBG27172"/>
    <property type="match status" value="1"/>
</dbReference>